<proteinExistence type="predicted"/>
<evidence type="ECO:0000259" key="1">
    <source>
        <dbReference type="PROSITE" id="PS50181"/>
    </source>
</evidence>
<dbReference type="RefSeq" id="XP_053583413.1">
    <property type="nucleotide sequence ID" value="XM_053734500.1"/>
</dbReference>
<dbReference type="InterPro" id="IPR001810">
    <property type="entry name" value="F-box_dom"/>
</dbReference>
<dbReference type="CTD" id="9803908"/>
<reference evidence="2 3" key="1">
    <citation type="submission" date="2019-12" db="EMBL/GenBank/DDBJ databases">
        <title>Chromosome-level assembly of the Caenorhabditis remanei genome.</title>
        <authorList>
            <person name="Teterina A.A."/>
            <person name="Willis J.H."/>
            <person name="Phillips P.C."/>
        </authorList>
    </citation>
    <scope>NUCLEOTIDE SEQUENCE [LARGE SCALE GENOMIC DNA]</scope>
    <source>
        <strain evidence="2 3">PX506</strain>
        <tissue evidence="2">Whole organism</tissue>
    </source>
</reference>
<feature type="domain" description="F-box" evidence="1">
    <location>
        <begin position="204"/>
        <end position="253"/>
    </location>
</feature>
<dbReference type="PROSITE" id="PS50181">
    <property type="entry name" value="FBOX"/>
    <property type="match status" value="3"/>
</dbReference>
<evidence type="ECO:0000313" key="2">
    <source>
        <dbReference type="EMBL" id="KAF1755233.1"/>
    </source>
</evidence>
<feature type="domain" description="F-box" evidence="1">
    <location>
        <begin position="408"/>
        <end position="457"/>
    </location>
</feature>
<dbReference type="SMART" id="SM00256">
    <property type="entry name" value="FBOX"/>
    <property type="match status" value="3"/>
</dbReference>
<dbReference type="AlphaFoldDB" id="A0A6A5GKR5"/>
<dbReference type="Pfam" id="PF01827">
    <property type="entry name" value="FTH"/>
    <property type="match status" value="3"/>
</dbReference>
<protein>
    <recommendedName>
        <fullName evidence="1">F-box domain-containing protein</fullName>
    </recommendedName>
</protein>
<organism evidence="2 3">
    <name type="scientific">Caenorhabditis remanei</name>
    <name type="common">Caenorhabditis vulgaris</name>
    <dbReference type="NCBI Taxonomy" id="31234"/>
    <lineage>
        <taxon>Eukaryota</taxon>
        <taxon>Metazoa</taxon>
        <taxon>Ecdysozoa</taxon>
        <taxon>Nematoda</taxon>
        <taxon>Chromadorea</taxon>
        <taxon>Rhabditida</taxon>
        <taxon>Rhabditina</taxon>
        <taxon>Rhabditomorpha</taxon>
        <taxon>Rhabditoidea</taxon>
        <taxon>Rhabditidae</taxon>
        <taxon>Peloderinae</taxon>
        <taxon>Caenorhabditis</taxon>
    </lineage>
</organism>
<evidence type="ECO:0000313" key="3">
    <source>
        <dbReference type="Proteomes" id="UP000483820"/>
    </source>
</evidence>
<accession>A0A6A5GKR5</accession>
<dbReference type="InterPro" id="IPR040161">
    <property type="entry name" value="FB224"/>
</dbReference>
<sequence length="702" mass="81935">MNLLDLPDDNLLEIAGKLDLRGISILRKVNQRLRNVLDLRPPTNNFTKITIEGFIYYPRTQVIYESATGTETIMYDDKDQAGRDFELNIRYQKRVVDEFSINFQDAEDPVAKKIHETLKSRNKMLQFLDPTSLKTIATFMSEGDEIQQFDDNCVQLEQWRSAEEFTSNIMIESSACFNKLLNFREVNIWANEIRLEDVLLLRKKMNLLDLPDDNLLEIAGKLDLRGISILRKVNQRLRNVLDLRPPTNNFTKISVEGITYYPRTQVIYESATGTETIMYDDKDQVGRDFELNIRYQKRVVDEFSINFQDAEDPVAKKIHETLKSRNKMLQFLDPTSLKTIATFMSEGDEIQQFDDNCVQLEQWRSAEEFTSNIMIESSACFSKLLNFREVNIWANEICLEDVLLLRKKMNLLGLPDDNLLEIAGKLDLRGISILRKVNQRLRNLLDLRPPTNNFTKITIEGFIYYPRTQVIYESATGTETIMYDDKDQAGRDFELNIRYQKRVVDEFSINFQDAEDPVAKKIHETLKSRNKMLQFLDPTSLKTIATFMSEGDEIQQFDDNCVQLEQWRSAEEFTSNIMIESSACFNKLLNFREVNIWANEIRLEDVLLLRKPSLSNPFFECFSFHITVFPELDAFLRLLGSSLADLTNCRFMAKYFRIPNSSDVLLIRFSRNCCTFCRMAEAERYAGWELIEDIGTVEFFQR</sequence>
<dbReference type="GeneID" id="9803908"/>
<dbReference type="KEGG" id="crq:GCK72_021802"/>
<dbReference type="PANTHER" id="PTHR23015">
    <property type="entry name" value="UNCHARACTERIZED C.ELEGANS PROTEIN"/>
    <property type="match status" value="1"/>
</dbReference>
<dbReference type="PANTHER" id="PTHR23015:SF4">
    <property type="entry name" value="DUF38 DOMAIN-CONTAINING PROTEIN-RELATED"/>
    <property type="match status" value="1"/>
</dbReference>
<dbReference type="GO" id="GO:0045087">
    <property type="term" value="P:innate immune response"/>
    <property type="evidence" value="ECO:0007669"/>
    <property type="project" value="TreeGrafter"/>
</dbReference>
<dbReference type="InterPro" id="IPR002900">
    <property type="entry name" value="DUF38/FTH_CAE_spp"/>
</dbReference>
<name>A0A6A5GKR5_CAERE</name>
<gene>
    <name evidence="2" type="ORF">GCK72_021802</name>
</gene>
<comment type="caution">
    <text evidence="2">The sequence shown here is derived from an EMBL/GenBank/DDBJ whole genome shotgun (WGS) entry which is preliminary data.</text>
</comment>
<dbReference type="Pfam" id="PF00646">
    <property type="entry name" value="F-box"/>
    <property type="match status" value="3"/>
</dbReference>
<dbReference type="EMBL" id="WUAV01000005">
    <property type="protein sequence ID" value="KAF1755233.1"/>
    <property type="molecule type" value="Genomic_DNA"/>
</dbReference>
<feature type="domain" description="F-box" evidence="1">
    <location>
        <begin position="1"/>
        <end position="49"/>
    </location>
</feature>
<dbReference type="Proteomes" id="UP000483820">
    <property type="component" value="Chromosome V"/>
</dbReference>